<name>A0A9X2L9S5_9PROT</name>
<comment type="caution">
    <text evidence="4">The sequence shown here is derived from an EMBL/GenBank/DDBJ whole genome shotgun (WGS) entry which is preliminary data.</text>
</comment>
<keyword evidence="5" id="KW-1185">Reference proteome</keyword>
<dbReference type="EMBL" id="JANIBC010000007">
    <property type="protein sequence ID" value="MCQ8185753.1"/>
    <property type="molecule type" value="Genomic_DNA"/>
</dbReference>
<dbReference type="Pfam" id="PF13505">
    <property type="entry name" value="OMP_b-brl"/>
    <property type="match status" value="1"/>
</dbReference>
<dbReference type="Proteomes" id="UP001142610">
    <property type="component" value="Unassembled WGS sequence"/>
</dbReference>
<reference evidence="4" key="1">
    <citation type="submission" date="2022-07" db="EMBL/GenBank/DDBJ databases">
        <title>Parvularcula maris sp. nov., an algicidal bacterium isolated from seawater.</title>
        <authorList>
            <person name="Li F."/>
        </authorList>
    </citation>
    <scope>NUCLEOTIDE SEQUENCE</scope>
    <source>
        <strain evidence="4">BGMRC 0090</strain>
    </source>
</reference>
<dbReference type="Gene3D" id="2.40.160.20">
    <property type="match status" value="1"/>
</dbReference>
<keyword evidence="1 2" id="KW-0732">Signal</keyword>
<dbReference type="InterPro" id="IPR011250">
    <property type="entry name" value="OMP/PagP_B-barrel"/>
</dbReference>
<evidence type="ECO:0000313" key="4">
    <source>
        <dbReference type="EMBL" id="MCQ8185753.1"/>
    </source>
</evidence>
<feature type="signal peptide" evidence="2">
    <location>
        <begin position="1"/>
        <end position="21"/>
    </location>
</feature>
<evidence type="ECO:0000256" key="1">
    <source>
        <dbReference type="ARBA" id="ARBA00022729"/>
    </source>
</evidence>
<dbReference type="RefSeq" id="WP_256619640.1">
    <property type="nucleotide sequence ID" value="NZ_JANIBC010000007.1"/>
</dbReference>
<evidence type="ECO:0000313" key="5">
    <source>
        <dbReference type="Proteomes" id="UP001142610"/>
    </source>
</evidence>
<gene>
    <name evidence="4" type="ORF">NOG11_10135</name>
</gene>
<dbReference type="AlphaFoldDB" id="A0A9X2L9S5"/>
<feature type="chain" id="PRO_5040907574" evidence="2">
    <location>
        <begin position="22"/>
        <end position="216"/>
    </location>
</feature>
<protein>
    <submittedName>
        <fullName evidence="4">Porin family protein</fullName>
    </submittedName>
</protein>
<accession>A0A9X2L9S5</accession>
<evidence type="ECO:0000256" key="2">
    <source>
        <dbReference type="SAM" id="SignalP"/>
    </source>
</evidence>
<feature type="domain" description="Outer membrane protein beta-barrel" evidence="3">
    <location>
        <begin position="9"/>
        <end position="211"/>
    </location>
</feature>
<proteinExistence type="predicted"/>
<dbReference type="InterPro" id="IPR027385">
    <property type="entry name" value="Beta-barrel_OMP"/>
</dbReference>
<dbReference type="SUPFAM" id="SSF56925">
    <property type="entry name" value="OMPA-like"/>
    <property type="match status" value="1"/>
</dbReference>
<organism evidence="4 5">
    <name type="scientific">Parvularcula maris</name>
    <dbReference type="NCBI Taxonomy" id="2965077"/>
    <lineage>
        <taxon>Bacteria</taxon>
        <taxon>Pseudomonadati</taxon>
        <taxon>Pseudomonadota</taxon>
        <taxon>Alphaproteobacteria</taxon>
        <taxon>Parvularculales</taxon>
        <taxon>Parvularculaceae</taxon>
        <taxon>Parvularcula</taxon>
    </lineage>
</organism>
<sequence>MKKPVLISLCSAVFLTSAAHAQSGSGPYVQLHGGYFANLADEIDVTVPGALGPIETTSEFDYGGGFAFGGLVGFHVTPAFALEGEITYRSSDVDSFRFVVGGDAVVETGGGSVDTVAFMANGVYRLQSEAAFTPYVGGGIGYATIDRDDEDGIELDGAFAYQLKAGADFPLGAGALGGEISYFGTTGFEASGSGAEAEYDYRGISVMATYKLRFGS</sequence>
<evidence type="ECO:0000259" key="3">
    <source>
        <dbReference type="Pfam" id="PF13505"/>
    </source>
</evidence>